<dbReference type="InterPro" id="IPR036412">
    <property type="entry name" value="HAD-like_sf"/>
</dbReference>
<dbReference type="EMBL" id="LSRL02000023">
    <property type="protein sequence ID" value="TDG49413.1"/>
    <property type="molecule type" value="Genomic_DNA"/>
</dbReference>
<dbReference type="PANTHER" id="PTHR18901">
    <property type="entry name" value="2-DEOXYGLUCOSE-6-PHOSPHATE PHOSPHATASE 2"/>
    <property type="match status" value="1"/>
</dbReference>
<name>A0A484BKW2_DRONA</name>
<accession>A0A484BKW2</accession>
<reference evidence="1 2" key="1">
    <citation type="journal article" date="2019" name="J. Hered.">
        <title>An Improved Genome Assembly for Drosophila navojoa, the Basal Species in the mojavensis Cluster.</title>
        <authorList>
            <person name="Vanderlinde T."/>
            <person name="Dupim E.G."/>
            <person name="Nazario-Yepiz N.O."/>
            <person name="Carvalho A.B."/>
        </authorList>
    </citation>
    <scope>NUCLEOTIDE SEQUENCE [LARGE SCALE GENOMIC DNA]</scope>
    <source>
        <strain evidence="1">Navoj_Jal97</strain>
        <tissue evidence="1">Whole organism</tissue>
    </source>
</reference>
<dbReference type="InterPro" id="IPR006439">
    <property type="entry name" value="HAD-SF_hydro_IA"/>
</dbReference>
<dbReference type="AlphaFoldDB" id="A0A484BKW2"/>
<organism evidence="1 2">
    <name type="scientific">Drosophila navojoa</name>
    <name type="common">Fruit fly</name>
    <dbReference type="NCBI Taxonomy" id="7232"/>
    <lineage>
        <taxon>Eukaryota</taxon>
        <taxon>Metazoa</taxon>
        <taxon>Ecdysozoa</taxon>
        <taxon>Arthropoda</taxon>
        <taxon>Hexapoda</taxon>
        <taxon>Insecta</taxon>
        <taxon>Pterygota</taxon>
        <taxon>Neoptera</taxon>
        <taxon>Endopterygota</taxon>
        <taxon>Diptera</taxon>
        <taxon>Brachycera</taxon>
        <taxon>Muscomorpha</taxon>
        <taxon>Ephydroidea</taxon>
        <taxon>Drosophilidae</taxon>
        <taxon>Drosophila</taxon>
    </lineage>
</organism>
<dbReference type="InterPro" id="IPR023214">
    <property type="entry name" value="HAD_sf"/>
</dbReference>
<dbReference type="SFLD" id="SFLDG01129">
    <property type="entry name" value="C1.5:_HAD__Beta-PGM__Phosphata"/>
    <property type="match status" value="1"/>
</dbReference>
<dbReference type="PANTHER" id="PTHR18901:SF38">
    <property type="entry name" value="PSEUDOURIDINE-5'-PHOSPHATASE"/>
    <property type="match status" value="1"/>
</dbReference>
<evidence type="ECO:0000313" key="2">
    <source>
        <dbReference type="Proteomes" id="UP000295192"/>
    </source>
</evidence>
<dbReference type="SUPFAM" id="SSF56784">
    <property type="entry name" value="HAD-like"/>
    <property type="match status" value="1"/>
</dbReference>
<proteinExistence type="predicted"/>
<dbReference type="Gene3D" id="1.10.150.240">
    <property type="entry name" value="Putative phosphatase, domain 2"/>
    <property type="match status" value="1"/>
</dbReference>
<dbReference type="GO" id="GO:0016791">
    <property type="term" value="F:phosphatase activity"/>
    <property type="evidence" value="ECO:0007669"/>
    <property type="project" value="TreeGrafter"/>
</dbReference>
<dbReference type="SFLD" id="SFLDS00003">
    <property type="entry name" value="Haloacid_Dehalogenase"/>
    <property type="match status" value="1"/>
</dbReference>
<sequence>MSATEQPCFRRVTHCIFDNDGTVMDTESIYTTAIQNVLTPYGKTYTYEMKMRMTGLAAMVASVLMVKEYNLPISPEQYLARFRAELHCLISDVKLKPGAKDLLLHLFEYRVPMAMATSGYRDTFCLKARPHCDLMPVFHHIVCGDDPELKESKPHPDIFLLAASRFKPAPPPECCLVFEDSAQGKDAGVAAGMQVVMIPDERLPLEQTIGATLVLKSMADFQPELFGLPAYDYAEKFTFG</sequence>
<dbReference type="STRING" id="7232.A0A484BKW2"/>
<dbReference type="FunFam" id="3.40.50.1000:FF:000055">
    <property type="entry name" value="Haloacid dehalogenase-like hydrolase family protein"/>
    <property type="match status" value="1"/>
</dbReference>
<dbReference type="InterPro" id="IPR041492">
    <property type="entry name" value="HAD_2"/>
</dbReference>
<dbReference type="OMA" id="THCIFDN"/>
<evidence type="ECO:0000313" key="1">
    <source>
        <dbReference type="EMBL" id="TDG49413.1"/>
    </source>
</evidence>
<gene>
    <name evidence="1" type="ORF">AWZ03_004096</name>
</gene>
<dbReference type="Proteomes" id="UP000295192">
    <property type="component" value="Unassembled WGS sequence"/>
</dbReference>
<dbReference type="Pfam" id="PF13419">
    <property type="entry name" value="HAD_2"/>
    <property type="match status" value="1"/>
</dbReference>
<dbReference type="Gene3D" id="3.40.50.1000">
    <property type="entry name" value="HAD superfamily/HAD-like"/>
    <property type="match status" value="1"/>
</dbReference>
<dbReference type="OrthoDB" id="40579at2759"/>
<evidence type="ECO:0008006" key="3">
    <source>
        <dbReference type="Google" id="ProtNLM"/>
    </source>
</evidence>
<comment type="caution">
    <text evidence="1">The sequence shown here is derived from an EMBL/GenBank/DDBJ whole genome shotgun (WGS) entry which is preliminary data.</text>
</comment>
<dbReference type="NCBIfam" id="TIGR01509">
    <property type="entry name" value="HAD-SF-IA-v3"/>
    <property type="match status" value="1"/>
</dbReference>
<dbReference type="InterPro" id="IPR023198">
    <property type="entry name" value="PGP-like_dom2"/>
</dbReference>
<protein>
    <recommendedName>
        <fullName evidence="3">Pseudouridine-5'-phosphatase</fullName>
    </recommendedName>
</protein>
<keyword evidence="2" id="KW-1185">Reference proteome</keyword>